<evidence type="ECO:0000313" key="2">
    <source>
        <dbReference type="Proteomes" id="UP000095472"/>
    </source>
</evidence>
<protein>
    <submittedName>
        <fullName evidence="1">Uncharacterized protein</fullName>
    </submittedName>
</protein>
<keyword evidence="2" id="KW-1185">Reference proteome</keyword>
<accession>A0ACD5H0S2</accession>
<name>A0ACD5H0S2_9CYAN</name>
<gene>
    <name evidence="1" type="ORF">BH720_016700</name>
</gene>
<proteinExistence type="predicted"/>
<reference evidence="1 2" key="1">
    <citation type="journal article" date="2016" name="Genome Announc.">
        <title>Draft Genome Sequence of the Thermotolerant Cyanobacterium Desertifilum sp. IPPAS B-1220.</title>
        <authorList>
            <person name="Mironov K.S."/>
            <person name="Sinetova M.A."/>
            <person name="Bolatkhan K."/>
            <person name="Zayadan B.K."/>
            <person name="Ustinova V.V."/>
            <person name="Kupriyanova E.V."/>
            <person name="Skrypnik A.N."/>
            <person name="Gogoleva N.E."/>
            <person name="Gogolev Y.V."/>
            <person name="Los D.A."/>
        </authorList>
    </citation>
    <scope>NUCLEOTIDE SEQUENCE [LARGE SCALE GENOMIC DNA]</scope>
    <source>
        <strain evidence="1 2">IPPAS B-1220</strain>
    </source>
</reference>
<dbReference type="EMBL" id="CP182909">
    <property type="protein sequence ID" value="XPM66732.1"/>
    <property type="molecule type" value="Genomic_DNA"/>
</dbReference>
<dbReference type="Proteomes" id="UP000095472">
    <property type="component" value="Chromosome"/>
</dbReference>
<evidence type="ECO:0000313" key="1">
    <source>
        <dbReference type="EMBL" id="XPM66732.1"/>
    </source>
</evidence>
<sequence length="121" mass="13680">MSYQREIQRGVDPNLAYTRPDAYQLTQALKSRSDEFVKPDVQFMELNEDVLLVLSSDGMTDNDLLEKNYSTHLAPLLSSRASLEKGASDLIELANQYNGHDNITVVLIRAKVRPNLDNLKD</sequence>
<organism evidence="1 2">
    <name type="scientific">Desertifilum tharense IPPAS B-1220</name>
    <dbReference type="NCBI Taxonomy" id="1781255"/>
    <lineage>
        <taxon>Bacteria</taxon>
        <taxon>Bacillati</taxon>
        <taxon>Cyanobacteriota</taxon>
        <taxon>Cyanophyceae</taxon>
        <taxon>Desertifilales</taxon>
        <taxon>Desertifilaceae</taxon>
        <taxon>Desertifilum</taxon>
    </lineage>
</organism>